<comment type="subcellular location">
    <subcellularLocation>
        <location evidence="1">Membrane</location>
        <topology evidence="1">Multi-pass membrane protein</topology>
    </subcellularLocation>
</comment>
<keyword evidence="7 9" id="KW-0472">Membrane</keyword>
<evidence type="ECO:0000256" key="9">
    <source>
        <dbReference type="SAM" id="Phobius"/>
    </source>
</evidence>
<dbReference type="PANTHER" id="PTHR31595">
    <property type="entry name" value="LONG-CHAIN-ALCOHOL O-FATTY-ACYLTRANSFERASE 3-RELATED"/>
    <property type="match status" value="1"/>
</dbReference>
<evidence type="ECO:0000259" key="10">
    <source>
        <dbReference type="Pfam" id="PF13813"/>
    </source>
</evidence>
<keyword evidence="8" id="KW-0012">Acyltransferase</keyword>
<dbReference type="Pfam" id="PF13813">
    <property type="entry name" value="MBOAT_2"/>
    <property type="match status" value="1"/>
</dbReference>
<evidence type="ECO:0000256" key="2">
    <source>
        <dbReference type="ARBA" id="ARBA00007282"/>
    </source>
</evidence>
<evidence type="ECO:0000256" key="3">
    <source>
        <dbReference type="ARBA" id="ARBA00022679"/>
    </source>
</evidence>
<keyword evidence="4 9" id="KW-0812">Transmembrane</keyword>
<dbReference type="GO" id="GO:0008374">
    <property type="term" value="F:O-acyltransferase activity"/>
    <property type="evidence" value="ECO:0007669"/>
    <property type="project" value="InterPro"/>
</dbReference>
<dbReference type="InterPro" id="IPR032805">
    <property type="entry name" value="Wax_synthase_dom"/>
</dbReference>
<dbReference type="GO" id="GO:0016020">
    <property type="term" value="C:membrane"/>
    <property type="evidence" value="ECO:0007669"/>
    <property type="project" value="UniProtKB-SubCell"/>
</dbReference>
<keyword evidence="3" id="KW-0808">Transferase</keyword>
<dbReference type="EMBL" id="JAWPEI010000005">
    <property type="protein sequence ID" value="KAK4726144.1"/>
    <property type="molecule type" value="Genomic_DNA"/>
</dbReference>
<evidence type="ECO:0000313" key="11">
    <source>
        <dbReference type="EMBL" id="KAK4726144.1"/>
    </source>
</evidence>
<feature type="transmembrane region" description="Helical" evidence="9">
    <location>
        <begin position="16"/>
        <end position="33"/>
    </location>
</feature>
<evidence type="ECO:0000313" key="12">
    <source>
        <dbReference type="Proteomes" id="UP001311915"/>
    </source>
</evidence>
<organism evidence="11 12">
    <name type="scientific">Solanum pinnatisectum</name>
    <name type="common">tansyleaf nightshade</name>
    <dbReference type="NCBI Taxonomy" id="50273"/>
    <lineage>
        <taxon>Eukaryota</taxon>
        <taxon>Viridiplantae</taxon>
        <taxon>Streptophyta</taxon>
        <taxon>Embryophyta</taxon>
        <taxon>Tracheophyta</taxon>
        <taxon>Spermatophyta</taxon>
        <taxon>Magnoliopsida</taxon>
        <taxon>eudicotyledons</taxon>
        <taxon>Gunneridae</taxon>
        <taxon>Pentapetalae</taxon>
        <taxon>asterids</taxon>
        <taxon>lamiids</taxon>
        <taxon>Solanales</taxon>
        <taxon>Solanaceae</taxon>
        <taxon>Solanoideae</taxon>
        <taxon>Solaneae</taxon>
        <taxon>Solanum</taxon>
    </lineage>
</organism>
<evidence type="ECO:0000256" key="5">
    <source>
        <dbReference type="ARBA" id="ARBA00022989"/>
    </source>
</evidence>
<gene>
    <name evidence="11" type="ORF">R3W88_031061</name>
</gene>
<feature type="domain" description="Wax synthase" evidence="10">
    <location>
        <begin position="182"/>
        <end position="273"/>
    </location>
</feature>
<comment type="caution">
    <text evidence="11">The sequence shown here is derived from an EMBL/GenBank/DDBJ whole genome shotgun (WGS) entry which is preliminary data.</text>
</comment>
<evidence type="ECO:0000256" key="6">
    <source>
        <dbReference type="ARBA" id="ARBA00023098"/>
    </source>
</evidence>
<dbReference type="AlphaFoldDB" id="A0AAV9LKB7"/>
<dbReference type="Proteomes" id="UP001311915">
    <property type="component" value="Unassembled WGS sequence"/>
</dbReference>
<dbReference type="InterPro" id="IPR044851">
    <property type="entry name" value="Wax_synthase"/>
</dbReference>
<keyword evidence="6" id="KW-0443">Lipid metabolism</keyword>
<evidence type="ECO:0000256" key="8">
    <source>
        <dbReference type="ARBA" id="ARBA00023315"/>
    </source>
</evidence>
<dbReference type="GO" id="GO:0006629">
    <property type="term" value="P:lipid metabolic process"/>
    <property type="evidence" value="ECO:0007669"/>
    <property type="project" value="UniProtKB-KW"/>
</dbReference>
<protein>
    <recommendedName>
        <fullName evidence="10">Wax synthase domain-containing protein</fullName>
    </recommendedName>
</protein>
<sequence>MEHYNIMIIKFLENPFLLLFVLFLSLNYSYFLIPKFPKGIPRIIALSPIFYILYFFPWCFSFSFLRGILSFFITWITSFKLILFCFNKGPLSLCKNPIDFILISIFPLKISKYEIFDEKSVINTSNKPIYDEKIVDREYEISEKKSIRKISDESISDLKIPRNVSQKYEIFDINIFKRYEVEEIFKQPYLATSFRDFWGKRWNRYSSKMLRLTIYDPTNEALKNLSFLGKNTSNLLAIVCTFVVSAIMHELMFYYITCGLCLKPTCEVMWFFVLQGICISCEKFFHAKNWVIMDARISILLKRIFIVFSFYFLLVLPVVREGKNTCEVTK</sequence>
<dbReference type="PANTHER" id="PTHR31595:SF11">
    <property type="entry name" value="LONG-CHAIN-ALCOHOL O-FATTY-ACYLTRANSFERASE 1-RELATED"/>
    <property type="match status" value="1"/>
</dbReference>
<evidence type="ECO:0000256" key="7">
    <source>
        <dbReference type="ARBA" id="ARBA00023136"/>
    </source>
</evidence>
<keyword evidence="12" id="KW-1185">Reference proteome</keyword>
<accession>A0AAV9LKB7</accession>
<keyword evidence="5 9" id="KW-1133">Transmembrane helix</keyword>
<proteinExistence type="inferred from homology"/>
<evidence type="ECO:0000256" key="1">
    <source>
        <dbReference type="ARBA" id="ARBA00004141"/>
    </source>
</evidence>
<evidence type="ECO:0000256" key="4">
    <source>
        <dbReference type="ARBA" id="ARBA00022692"/>
    </source>
</evidence>
<feature type="transmembrane region" description="Helical" evidence="9">
    <location>
        <begin position="235"/>
        <end position="256"/>
    </location>
</feature>
<name>A0AAV9LKB7_9SOLN</name>
<feature type="transmembrane region" description="Helical" evidence="9">
    <location>
        <begin position="297"/>
        <end position="319"/>
    </location>
</feature>
<reference evidence="11 12" key="1">
    <citation type="submission" date="2023-10" db="EMBL/GenBank/DDBJ databases">
        <title>Genome-Wide Identification Analysis in wild type Solanum Pinnatisectum Reveals Some Genes Defensing Phytophthora Infestans.</title>
        <authorList>
            <person name="Sun C."/>
        </authorList>
    </citation>
    <scope>NUCLEOTIDE SEQUENCE [LARGE SCALE GENOMIC DNA]</scope>
    <source>
        <strain evidence="11">LQN</strain>
        <tissue evidence="11">Leaf</tissue>
    </source>
</reference>
<feature type="transmembrane region" description="Helical" evidence="9">
    <location>
        <begin position="40"/>
        <end position="58"/>
    </location>
</feature>
<comment type="similarity">
    <text evidence="2">Belongs to the wax synthase family.</text>
</comment>